<sequence length="136" mass="14806">MLLTDKHSEKLAVKMNPDGSKKLTPEEIAEVVNAANARADAFGEAGSSFLKRGGDSCAICLEAMAAGQDVTCLDPCKHFLHEHCYVKYYNKYLEKTPQERLDNPLACPICTSLIEDVCSLVLEGDDDEVAPSSPSR</sequence>
<reference evidence="6" key="1">
    <citation type="submission" date="2022-12" db="EMBL/GenBank/DDBJ databases">
        <title>Draft genome assemblies for two species of Escallonia (Escalloniales).</title>
        <authorList>
            <person name="Chanderbali A."/>
            <person name="Dervinis C."/>
            <person name="Anghel I."/>
            <person name="Soltis D."/>
            <person name="Soltis P."/>
            <person name="Zapata F."/>
        </authorList>
    </citation>
    <scope>NUCLEOTIDE SEQUENCE</scope>
    <source>
        <strain evidence="6">UCBG64.0493</strain>
        <tissue evidence="6">Leaf</tissue>
    </source>
</reference>
<evidence type="ECO:0000256" key="1">
    <source>
        <dbReference type="ARBA" id="ARBA00022723"/>
    </source>
</evidence>
<dbReference type="InterPro" id="IPR001841">
    <property type="entry name" value="Znf_RING"/>
</dbReference>
<dbReference type="AlphaFoldDB" id="A0AA88WLV5"/>
<dbReference type="GO" id="GO:0008270">
    <property type="term" value="F:zinc ion binding"/>
    <property type="evidence" value="ECO:0007669"/>
    <property type="project" value="UniProtKB-KW"/>
</dbReference>
<gene>
    <name evidence="6" type="ORF">RJ639_039874</name>
</gene>
<dbReference type="SUPFAM" id="SSF57850">
    <property type="entry name" value="RING/U-box"/>
    <property type="match status" value="1"/>
</dbReference>
<evidence type="ECO:0000313" key="7">
    <source>
        <dbReference type="Proteomes" id="UP001188597"/>
    </source>
</evidence>
<dbReference type="InterPro" id="IPR019786">
    <property type="entry name" value="Zinc_finger_PHD-type_CS"/>
</dbReference>
<name>A0AA88WLV5_9ASTE</name>
<evidence type="ECO:0000256" key="4">
    <source>
        <dbReference type="PROSITE-ProRule" id="PRU00175"/>
    </source>
</evidence>
<organism evidence="6 7">
    <name type="scientific">Escallonia herrerae</name>
    <dbReference type="NCBI Taxonomy" id="1293975"/>
    <lineage>
        <taxon>Eukaryota</taxon>
        <taxon>Viridiplantae</taxon>
        <taxon>Streptophyta</taxon>
        <taxon>Embryophyta</taxon>
        <taxon>Tracheophyta</taxon>
        <taxon>Spermatophyta</taxon>
        <taxon>Magnoliopsida</taxon>
        <taxon>eudicotyledons</taxon>
        <taxon>Gunneridae</taxon>
        <taxon>Pentapetalae</taxon>
        <taxon>asterids</taxon>
        <taxon>campanulids</taxon>
        <taxon>Escalloniales</taxon>
        <taxon>Escalloniaceae</taxon>
        <taxon>Escallonia</taxon>
    </lineage>
</organism>
<dbReference type="Pfam" id="PF13639">
    <property type="entry name" value="zf-RING_2"/>
    <property type="match status" value="1"/>
</dbReference>
<dbReference type="PROSITE" id="PS01359">
    <property type="entry name" value="ZF_PHD_1"/>
    <property type="match status" value="1"/>
</dbReference>
<keyword evidence="2 4" id="KW-0863">Zinc-finger</keyword>
<dbReference type="Proteomes" id="UP001188597">
    <property type="component" value="Unassembled WGS sequence"/>
</dbReference>
<evidence type="ECO:0000256" key="2">
    <source>
        <dbReference type="ARBA" id="ARBA00022771"/>
    </source>
</evidence>
<dbReference type="EMBL" id="JAVXUP010000346">
    <property type="protein sequence ID" value="KAK3030291.1"/>
    <property type="molecule type" value="Genomic_DNA"/>
</dbReference>
<dbReference type="Gene3D" id="3.30.40.10">
    <property type="entry name" value="Zinc/RING finger domain, C3HC4 (zinc finger)"/>
    <property type="match status" value="1"/>
</dbReference>
<protein>
    <recommendedName>
        <fullName evidence="5">RING-type domain-containing protein</fullName>
    </recommendedName>
</protein>
<evidence type="ECO:0000256" key="3">
    <source>
        <dbReference type="ARBA" id="ARBA00022833"/>
    </source>
</evidence>
<evidence type="ECO:0000313" key="6">
    <source>
        <dbReference type="EMBL" id="KAK3030291.1"/>
    </source>
</evidence>
<accession>A0AA88WLV5</accession>
<feature type="domain" description="RING-type" evidence="5">
    <location>
        <begin position="57"/>
        <end position="111"/>
    </location>
</feature>
<keyword evidence="3" id="KW-0862">Zinc</keyword>
<dbReference type="PROSITE" id="PS50089">
    <property type="entry name" value="ZF_RING_2"/>
    <property type="match status" value="1"/>
</dbReference>
<dbReference type="InterPro" id="IPR013083">
    <property type="entry name" value="Znf_RING/FYVE/PHD"/>
</dbReference>
<evidence type="ECO:0000259" key="5">
    <source>
        <dbReference type="PROSITE" id="PS50089"/>
    </source>
</evidence>
<keyword evidence="1" id="KW-0479">Metal-binding</keyword>
<proteinExistence type="predicted"/>
<keyword evidence="7" id="KW-1185">Reference proteome</keyword>
<dbReference type="SMART" id="SM00184">
    <property type="entry name" value="RING"/>
    <property type="match status" value="1"/>
</dbReference>
<comment type="caution">
    <text evidence="6">The sequence shown here is derived from an EMBL/GenBank/DDBJ whole genome shotgun (WGS) entry which is preliminary data.</text>
</comment>